<dbReference type="InterPro" id="IPR013693">
    <property type="entry name" value="SpoIID/LytB_N"/>
</dbReference>
<dbReference type="Pfam" id="PF08310">
    <property type="entry name" value="LGFP"/>
    <property type="match status" value="1"/>
</dbReference>
<feature type="domain" description="Sporulation stage II protein D amidase enhancer LytB N-terminal" evidence="1">
    <location>
        <begin position="177"/>
        <end position="260"/>
    </location>
</feature>
<protein>
    <submittedName>
        <fullName evidence="2">SpoIID/LytB domain-containing protein</fullName>
    </submittedName>
</protein>
<evidence type="ECO:0000259" key="1">
    <source>
        <dbReference type="Pfam" id="PF08486"/>
    </source>
</evidence>
<organism evidence="2 3">
    <name type="scientific">Gordonia pseudamarae</name>
    <dbReference type="NCBI Taxonomy" id="2831662"/>
    <lineage>
        <taxon>Bacteria</taxon>
        <taxon>Bacillati</taxon>
        <taxon>Actinomycetota</taxon>
        <taxon>Actinomycetes</taxon>
        <taxon>Mycobacteriales</taxon>
        <taxon>Gordoniaceae</taxon>
        <taxon>Gordonia</taxon>
    </lineage>
</organism>
<evidence type="ECO:0000313" key="2">
    <source>
        <dbReference type="EMBL" id="QHN37756.1"/>
    </source>
</evidence>
<sequence>MSLTALGLTPALIAGGLVLGTTLNGADDVDLAVSGSVTMHGHGHGHGRGLGQWGAYGYAKKGWSAGRILRHYYGGTTAGKADRSEVDVTLTNQSSVSVRAVAGMRVGGQVVAPGQAVSLSGGTANITNGCGGSVVRSVPATFVEPLTAGPTRPAGELLTFCGSGATYRGALGYSGGRVVNRVHIDDYVKGVLPKEISPGWADGGGAEAIKAQAVAARTYALAALAGGKQIDDTQNSQVYGGASVEDPRTNSAADATAGQVRLVNGKPAFTEFSASTGGFTAGGPFPAVEDEGDTISPSHNWTMTLSPDTVGSAFGVGALRDFEVIEANGLGPQWGRAVKVRVVGTGGTVEVSGEDARTTLGLKSSYFAIKGQTNKPAIVAPARGTGPAGGILETIFDEVMPGASQLLEVGTQVLNGKFDDLGGITGVLGQAIGIPALTPDGKGVVQLFQRGMMFFSADTGAHALAGRSLADYLSKGGQPVVGFPKRDALK</sequence>
<accession>A0ABX6IPX9</accession>
<gene>
    <name evidence="2" type="ORF">GII31_21765</name>
</gene>
<evidence type="ECO:0000313" key="3">
    <source>
        <dbReference type="Proteomes" id="UP001059836"/>
    </source>
</evidence>
<name>A0ABX6IPX9_9ACTN</name>
<dbReference type="Pfam" id="PF08486">
    <property type="entry name" value="SpoIID"/>
    <property type="match status" value="1"/>
</dbReference>
<dbReference type="InterPro" id="IPR013486">
    <property type="entry name" value="SpoIID/LytB"/>
</dbReference>
<dbReference type="Proteomes" id="UP001059836">
    <property type="component" value="Chromosome"/>
</dbReference>
<dbReference type="NCBIfam" id="TIGR02669">
    <property type="entry name" value="SpoIID_LytB"/>
    <property type="match status" value="1"/>
</dbReference>
<reference evidence="2" key="1">
    <citation type="journal article" date="2021" name="Nat. Microbiol.">
        <title>Cocultivation of an ultrasmall environmental parasitic bacterium with lytic ability against bacteria associated with wastewater foams.</title>
        <authorList>
            <person name="Batinovic S."/>
            <person name="Rose J.J.A."/>
            <person name="Ratcliffe J."/>
            <person name="Seviour R.J."/>
            <person name="Petrovski S."/>
        </authorList>
    </citation>
    <scope>NUCLEOTIDE SEQUENCE</scope>
    <source>
        <strain evidence="2">CON9</strain>
    </source>
</reference>
<dbReference type="EMBL" id="CP045809">
    <property type="protein sequence ID" value="QHN37756.1"/>
    <property type="molecule type" value="Genomic_DNA"/>
</dbReference>
<dbReference type="InterPro" id="IPR013207">
    <property type="entry name" value="LGFP"/>
</dbReference>
<keyword evidence="3" id="KW-1185">Reference proteome</keyword>
<proteinExistence type="predicted"/>